<keyword evidence="2 5" id="KW-0805">Transcription regulation</keyword>
<dbReference type="InterPro" id="IPR029016">
    <property type="entry name" value="GAF-like_dom_sf"/>
</dbReference>
<keyword evidence="1 5" id="KW-0678">Repressor</keyword>
<name>A0A8J3CIZ1_9BURK</name>
<evidence type="ECO:0000259" key="6">
    <source>
        <dbReference type="Pfam" id="PF01628"/>
    </source>
</evidence>
<sequence>MLDDRAKKLLLSLIAQYIGQGQPVASKALIEHAGLELSSATVRNVMADLERMGLIVSPHTSAGRVPTPQGYRFFVDAMMTVGQYSSVEDDLLQAQLQPDTPQRLVATAASLLSQVSQFAGVISTPKRSGQQVFRQIEFLSLSTQRILVIVITPDGDVQNRLLHVAEPYSASQLVEAANYLNSHYAGIPLSQIQKTIKQELSHLQQRVADLMQAAISQPVQDATTQLEDALIVKGERHLLNVNELTSDMNRLRQTFHLFDEKTRLLQLLEQASTADGVQIFIGGESDVLPFDGVSIISAPYSENNQIIGTLGVIGPSRMAYDKMIPLVNVTAQILSRVLSHTSTTTNIEY</sequence>
<protein>
    <recommendedName>
        <fullName evidence="5">Heat-inducible transcription repressor HrcA</fullName>
    </recommendedName>
</protein>
<proteinExistence type="inferred from homology"/>
<evidence type="ECO:0000259" key="7">
    <source>
        <dbReference type="Pfam" id="PF03444"/>
    </source>
</evidence>
<evidence type="ECO:0000256" key="5">
    <source>
        <dbReference type="HAMAP-Rule" id="MF_00081"/>
    </source>
</evidence>
<dbReference type="PIRSF" id="PIRSF005485">
    <property type="entry name" value="HrcA"/>
    <property type="match status" value="1"/>
</dbReference>
<dbReference type="PANTHER" id="PTHR34824:SF1">
    <property type="entry name" value="HEAT-INDUCIBLE TRANSCRIPTION REPRESSOR HRCA"/>
    <property type="match status" value="1"/>
</dbReference>
<evidence type="ECO:0000313" key="8">
    <source>
        <dbReference type="EMBL" id="GHA78581.1"/>
    </source>
</evidence>
<keyword evidence="3 5" id="KW-0346">Stress response</keyword>
<evidence type="ECO:0000256" key="3">
    <source>
        <dbReference type="ARBA" id="ARBA00023016"/>
    </source>
</evidence>
<dbReference type="InterPro" id="IPR005104">
    <property type="entry name" value="WHTH_HrcA_DNA-bd"/>
</dbReference>
<dbReference type="RefSeq" id="WP_189493789.1">
    <property type="nucleotide sequence ID" value="NZ_BMZG01000012.1"/>
</dbReference>
<gene>
    <name evidence="5 8" type="primary">hrcA</name>
    <name evidence="8" type="ORF">GCM10009007_19600</name>
</gene>
<accession>A0A8J3CIZ1</accession>
<dbReference type="Pfam" id="PF03444">
    <property type="entry name" value="WHD_HrcA"/>
    <property type="match status" value="1"/>
</dbReference>
<organism evidence="8 9">
    <name type="scientific">Formosimonas limnophila</name>
    <dbReference type="NCBI Taxonomy" id="1384487"/>
    <lineage>
        <taxon>Bacteria</taxon>
        <taxon>Pseudomonadati</taxon>
        <taxon>Pseudomonadota</taxon>
        <taxon>Betaproteobacteria</taxon>
        <taxon>Burkholderiales</taxon>
        <taxon>Burkholderiaceae</taxon>
        <taxon>Formosimonas</taxon>
    </lineage>
</organism>
<keyword evidence="4 5" id="KW-0804">Transcription</keyword>
<dbReference type="Pfam" id="PF01628">
    <property type="entry name" value="HrcA"/>
    <property type="match status" value="1"/>
</dbReference>
<dbReference type="InterPro" id="IPR002571">
    <property type="entry name" value="HrcA"/>
</dbReference>
<evidence type="ECO:0000313" key="9">
    <source>
        <dbReference type="Proteomes" id="UP000614287"/>
    </source>
</evidence>
<dbReference type="InterPro" id="IPR021153">
    <property type="entry name" value="HrcA_C"/>
</dbReference>
<keyword evidence="9" id="KW-1185">Reference proteome</keyword>
<dbReference type="NCBIfam" id="TIGR00331">
    <property type="entry name" value="hrcA"/>
    <property type="match status" value="1"/>
</dbReference>
<dbReference type="PANTHER" id="PTHR34824">
    <property type="entry name" value="HEAT-INDUCIBLE TRANSCRIPTION REPRESSOR HRCA"/>
    <property type="match status" value="1"/>
</dbReference>
<comment type="function">
    <text evidence="5">Negative regulator of class I heat shock genes (grpE-dnaK-dnaJ and groELS operons). Prevents heat-shock induction of these operons.</text>
</comment>
<comment type="similarity">
    <text evidence="5">Belongs to the HrcA family.</text>
</comment>
<dbReference type="InterPro" id="IPR036390">
    <property type="entry name" value="WH_DNA-bd_sf"/>
</dbReference>
<feature type="domain" description="Winged helix-turn-helix transcription repressor HrcA DNA-binding" evidence="7">
    <location>
        <begin position="2"/>
        <end position="72"/>
    </location>
</feature>
<dbReference type="Proteomes" id="UP000614287">
    <property type="component" value="Unassembled WGS sequence"/>
</dbReference>
<dbReference type="EMBL" id="BMZG01000012">
    <property type="protein sequence ID" value="GHA78581.1"/>
    <property type="molecule type" value="Genomic_DNA"/>
</dbReference>
<dbReference type="Gene3D" id="1.10.10.10">
    <property type="entry name" value="Winged helix-like DNA-binding domain superfamily/Winged helix DNA-binding domain"/>
    <property type="match status" value="1"/>
</dbReference>
<dbReference type="AlphaFoldDB" id="A0A8J3CIZ1"/>
<dbReference type="GO" id="GO:0003677">
    <property type="term" value="F:DNA binding"/>
    <property type="evidence" value="ECO:0007669"/>
    <property type="project" value="InterPro"/>
</dbReference>
<evidence type="ECO:0000256" key="4">
    <source>
        <dbReference type="ARBA" id="ARBA00023163"/>
    </source>
</evidence>
<dbReference type="HAMAP" id="MF_00081">
    <property type="entry name" value="HrcA"/>
    <property type="match status" value="1"/>
</dbReference>
<reference evidence="8" key="2">
    <citation type="submission" date="2020-09" db="EMBL/GenBank/DDBJ databases">
        <authorList>
            <person name="Sun Q."/>
            <person name="Kim S."/>
        </authorList>
    </citation>
    <scope>NUCLEOTIDE SEQUENCE</scope>
    <source>
        <strain evidence="8">KCTC 32501</strain>
    </source>
</reference>
<reference evidence="8" key="1">
    <citation type="journal article" date="2014" name="Int. J. Syst. Evol. Microbiol.">
        <title>Complete genome sequence of Corynebacterium casei LMG S-19264T (=DSM 44701T), isolated from a smear-ripened cheese.</title>
        <authorList>
            <consortium name="US DOE Joint Genome Institute (JGI-PGF)"/>
            <person name="Walter F."/>
            <person name="Albersmeier A."/>
            <person name="Kalinowski J."/>
            <person name="Ruckert C."/>
        </authorList>
    </citation>
    <scope>NUCLEOTIDE SEQUENCE</scope>
    <source>
        <strain evidence="8">KCTC 32501</strain>
    </source>
</reference>
<comment type="caution">
    <text evidence="8">The sequence shown here is derived from an EMBL/GenBank/DDBJ whole genome shotgun (WGS) entry which is preliminary data.</text>
</comment>
<dbReference type="SUPFAM" id="SSF55781">
    <property type="entry name" value="GAF domain-like"/>
    <property type="match status" value="1"/>
</dbReference>
<evidence type="ECO:0000256" key="1">
    <source>
        <dbReference type="ARBA" id="ARBA00022491"/>
    </source>
</evidence>
<feature type="domain" description="Heat-inducible transcription repressor HrcA C-terminal" evidence="6">
    <location>
        <begin position="103"/>
        <end position="324"/>
    </location>
</feature>
<dbReference type="SUPFAM" id="SSF46785">
    <property type="entry name" value="Winged helix' DNA-binding domain"/>
    <property type="match status" value="1"/>
</dbReference>
<dbReference type="GO" id="GO:0045892">
    <property type="term" value="P:negative regulation of DNA-templated transcription"/>
    <property type="evidence" value="ECO:0007669"/>
    <property type="project" value="UniProtKB-UniRule"/>
</dbReference>
<evidence type="ECO:0000256" key="2">
    <source>
        <dbReference type="ARBA" id="ARBA00023015"/>
    </source>
</evidence>
<dbReference type="InterPro" id="IPR036388">
    <property type="entry name" value="WH-like_DNA-bd_sf"/>
</dbReference>
<dbReference type="Gene3D" id="3.30.450.40">
    <property type="match status" value="1"/>
</dbReference>